<feature type="compositionally biased region" description="Basic and acidic residues" evidence="1">
    <location>
        <begin position="914"/>
        <end position="928"/>
    </location>
</feature>
<dbReference type="PANTHER" id="PTHR22443:SF18">
    <property type="entry name" value="NON-SPECIFIC LETHAL 1, ISOFORM M"/>
    <property type="match status" value="1"/>
</dbReference>
<evidence type="ECO:0000313" key="4">
    <source>
        <dbReference type="EMBL" id="JAS20794.1"/>
    </source>
</evidence>
<gene>
    <name evidence="3" type="ORF">g.42175</name>
    <name evidence="5" type="ORF">g.42176</name>
    <name evidence="6" type="ORF">g.42177</name>
    <name evidence="4" type="ORF">g.42180</name>
</gene>
<evidence type="ECO:0000313" key="3">
    <source>
        <dbReference type="EMBL" id="JAS14534.1"/>
    </source>
</evidence>
<dbReference type="EMBL" id="GEDC01022764">
    <property type="protein sequence ID" value="JAS14534.1"/>
    <property type="molecule type" value="Transcribed_RNA"/>
</dbReference>
<dbReference type="PROSITE" id="PS52052">
    <property type="entry name" value="PEHE"/>
    <property type="match status" value="1"/>
</dbReference>
<dbReference type="PANTHER" id="PTHR22443">
    <property type="entry name" value="NON-SPECIFIC LETHAL 1, ISOFORM M"/>
    <property type="match status" value="1"/>
</dbReference>
<feature type="domain" description="PEHE" evidence="2">
    <location>
        <begin position="873"/>
        <end position="1030"/>
    </location>
</feature>
<organism evidence="3">
    <name type="scientific">Clastoptera arizonana</name>
    <name type="common">Arizona spittle bug</name>
    <dbReference type="NCBI Taxonomy" id="38151"/>
    <lineage>
        <taxon>Eukaryota</taxon>
        <taxon>Metazoa</taxon>
        <taxon>Ecdysozoa</taxon>
        <taxon>Arthropoda</taxon>
        <taxon>Hexapoda</taxon>
        <taxon>Insecta</taxon>
        <taxon>Pterygota</taxon>
        <taxon>Neoptera</taxon>
        <taxon>Paraneoptera</taxon>
        <taxon>Hemiptera</taxon>
        <taxon>Auchenorrhyncha</taxon>
        <taxon>Cercopoidea</taxon>
        <taxon>Clastopteridae</taxon>
        <taxon>Clastoptera</taxon>
    </lineage>
</organism>
<feature type="region of interest" description="Disordered" evidence="1">
    <location>
        <begin position="786"/>
        <end position="832"/>
    </location>
</feature>
<evidence type="ECO:0000259" key="2">
    <source>
        <dbReference type="PROSITE" id="PS52052"/>
    </source>
</evidence>
<feature type="compositionally biased region" description="Low complexity" evidence="1">
    <location>
        <begin position="806"/>
        <end position="832"/>
    </location>
</feature>
<feature type="compositionally biased region" description="Acidic residues" evidence="1">
    <location>
        <begin position="1081"/>
        <end position="1098"/>
    </location>
</feature>
<protein>
    <recommendedName>
        <fullName evidence="2">PEHE domain-containing protein</fullName>
    </recommendedName>
</protein>
<accession>A0A1B6CM37</accession>
<evidence type="ECO:0000313" key="6">
    <source>
        <dbReference type="EMBL" id="JAS36410.1"/>
    </source>
</evidence>
<name>A0A1B6CM37_9HEMI</name>
<dbReference type="GO" id="GO:0035035">
    <property type="term" value="F:histone acetyltransferase binding"/>
    <property type="evidence" value="ECO:0007669"/>
    <property type="project" value="TreeGrafter"/>
</dbReference>
<dbReference type="EMBL" id="GEDC01000888">
    <property type="protein sequence ID" value="JAS36410.1"/>
    <property type="molecule type" value="Transcribed_RNA"/>
</dbReference>
<feature type="region of interest" description="Disordered" evidence="1">
    <location>
        <begin position="896"/>
        <end position="992"/>
    </location>
</feature>
<dbReference type="SMART" id="SM01300">
    <property type="entry name" value="PEHE"/>
    <property type="match status" value="1"/>
</dbReference>
<dbReference type="GO" id="GO:0044545">
    <property type="term" value="C:NSL complex"/>
    <property type="evidence" value="ECO:0007669"/>
    <property type="project" value="TreeGrafter"/>
</dbReference>
<dbReference type="InterPro" id="IPR026180">
    <property type="entry name" value="NSL1"/>
</dbReference>
<dbReference type="EMBL" id="GEDC01016504">
    <property type="protein sequence ID" value="JAS20794.1"/>
    <property type="molecule type" value="Transcribed_RNA"/>
</dbReference>
<proteinExistence type="predicted"/>
<dbReference type="AlphaFoldDB" id="A0A1B6CM37"/>
<reference evidence="3" key="1">
    <citation type="submission" date="2015-12" db="EMBL/GenBank/DDBJ databases">
        <title>De novo transcriptome assembly of four potential Pierce s Disease insect vectors from Arizona vineyards.</title>
        <authorList>
            <person name="Tassone E.E."/>
        </authorList>
    </citation>
    <scope>NUCLEOTIDE SEQUENCE</scope>
</reference>
<evidence type="ECO:0000313" key="5">
    <source>
        <dbReference type="EMBL" id="JAS35308.1"/>
    </source>
</evidence>
<evidence type="ECO:0000256" key="1">
    <source>
        <dbReference type="SAM" id="MobiDB-lite"/>
    </source>
</evidence>
<dbReference type="EMBL" id="GEDC01001990">
    <property type="protein sequence ID" value="JAS35308.1"/>
    <property type="molecule type" value="Transcribed_RNA"/>
</dbReference>
<dbReference type="InterPro" id="IPR029332">
    <property type="entry name" value="PEHE_dom"/>
</dbReference>
<sequence>MGLKHASVRHPNVVVMAPALTEAGQSHNFKLPASTISSPVSPISIAVISDGKAIDSPRCKFSKLNDLIKTEPIIQLGMNGDLTTIKSNQCVINGSDNLNEQIHSSKINAITDQLQLLENNIDKNSDIGQSNKEVNNTLNNLNKNQTSEISSEASEYSLLQIGGFMMNKGYQSMGDQDDNMGLNKSSTENSNLDPNFLKMDQLFKNLESSIHNSDLGGGGDFVGQNVEDLLQVINNMESQTNDIEEQLDAGQTGDSEGIFHMSDSADITSSLSTFERDFFNDDMMNMCDENLGDSSLVMGSKETLINEKVDDVLKRQFQIERKCEWLIRRLRKFQVRSMGKQASEEVTGLLEHVNTILAESSTKNSTLSAVAKSSDCDKKKAMSTSAMNTLMRRLDQSSQQQAVAVATQKASCKYFGSGSSDVTQVTSVNNGLRSTSLPGSIIPKLNIEVQQEMEQVSGQLYAHLKTVESGIDSDVTESSSGAESCDEMQTFNNPHQQQLTISKRAEWIWAQDRATIGYKWTWLQAQISDLEYRIRQHTEINRQIRTAKGGVVLGVEDQKNTSDNSVVVNGYHGTLPGASVRSDDAECEDSVSRTRPLIRSSFRKRKLLQTHGLHLVSKKAARPTTLRCGCQPPIPTCALCTGRQDPTQPREQLSLLTVNERIASIDPSYHSVLSFPSDVSQSIHFDALMKTSNWQQKAHRSYLKSQPVTSRSVETFNEGIQERLVKKPLVDHHRKKYSLKKTTANALSEKIKKKLAKGKKAKVLQDPNNHNLDRFKTRRRISLKVPGYQDDEMYTDTQSRFDEDSSSSSTPYTVVSGTTRPSPVPSPSSSTLSLLARGEILRRKRENSYDIDNIVIPYSVAASTRLTQVLYKEILTPKWRIVSEDPFKLETKNNGVVRRPSHENDLEDLSEESVILRHERSEQEERKKFSSYLKLPNSMARARSNRRADSHHSSGGNTPDPMSPIAQDHTYGGSVSPMTSPPATPLPADVENNMVVVRRRTISLSRFRDREDSRCTTPTENLHDEVVAPYELRVFPLPDDVYEKMQRAMPPGYPFKTQPSINKLSSKDSEIESRPTTPDSDSTESADTFIDEDPDDPEWTTRISTFDRSKR</sequence>
<feature type="region of interest" description="Disordered" evidence="1">
    <location>
        <begin position="1049"/>
        <end position="1111"/>
    </location>
</feature>